<gene>
    <name evidence="1" type="ORF">RCOM_0934880</name>
</gene>
<sequence>MPTGGFCGLKPLLFAHRKLSRFEIVKSAHLFKSQKKDVKGPKMERSRRCTGNFILMMEFRRKIFTFRDIIDLPPCDGSESINELVARTIKDLYKFQPEIISRSQSSELKEACIDKVLIYFCEALRIIGDSWTKIRLDGQIEKALATLNCIIEIAKEKYDMMDEEDDQNKDGQPDTAFGKILMGSYSESNSPSFCSSPVTPTSVLPQYMSSPSSDEFPNISCSSPLLRSLRVQAVGKLSPIDIKRLSFHMPPNFGVQDNNTLNLKNNVEEDIMVEMEAEDKSSNQTNQAATLK</sequence>
<keyword evidence="2" id="KW-1185">Reference proteome</keyword>
<evidence type="ECO:0000313" key="2">
    <source>
        <dbReference type="Proteomes" id="UP000008311"/>
    </source>
</evidence>
<protein>
    <submittedName>
        <fullName evidence="1">Uncharacterized protein</fullName>
    </submittedName>
</protein>
<accession>B9RZ44</accession>
<dbReference type="GO" id="GO:0072699">
    <property type="term" value="P:protein localization to cortical microtubule cytoskeleton"/>
    <property type="evidence" value="ECO:0000318"/>
    <property type="project" value="GO_Central"/>
</dbReference>
<dbReference type="eggNOG" id="ENOG502QTV0">
    <property type="taxonomic scope" value="Eukaryota"/>
</dbReference>
<dbReference type="Proteomes" id="UP000008311">
    <property type="component" value="Unassembled WGS sequence"/>
</dbReference>
<dbReference type="STRING" id="3988.B9RZ44"/>
<dbReference type="EMBL" id="EQ973834">
    <property type="protein sequence ID" value="EEF43224.1"/>
    <property type="molecule type" value="Genomic_DNA"/>
</dbReference>
<dbReference type="GO" id="GO:0055028">
    <property type="term" value="C:cortical microtubule"/>
    <property type="evidence" value="ECO:0000318"/>
    <property type="project" value="GO_Central"/>
</dbReference>
<reference evidence="2" key="1">
    <citation type="journal article" date="2010" name="Nat. Biotechnol.">
        <title>Draft genome sequence of the oilseed species Ricinus communis.</title>
        <authorList>
            <person name="Chan A.P."/>
            <person name="Crabtree J."/>
            <person name="Zhao Q."/>
            <person name="Lorenzi H."/>
            <person name="Orvis J."/>
            <person name="Puiu D."/>
            <person name="Melake-Berhan A."/>
            <person name="Jones K.M."/>
            <person name="Redman J."/>
            <person name="Chen G."/>
            <person name="Cahoon E.B."/>
            <person name="Gedil M."/>
            <person name="Stanke M."/>
            <person name="Haas B.J."/>
            <person name="Wortman J.R."/>
            <person name="Fraser-Liggett C.M."/>
            <person name="Ravel J."/>
            <person name="Rabinowicz P.D."/>
        </authorList>
    </citation>
    <scope>NUCLEOTIDE SEQUENCE [LARGE SCALE GENOMIC DNA]</scope>
    <source>
        <strain evidence="2">cv. Hale</strain>
    </source>
</reference>
<name>B9RZ44_RICCO</name>
<organism evidence="1 2">
    <name type="scientific">Ricinus communis</name>
    <name type="common">Castor bean</name>
    <dbReference type="NCBI Taxonomy" id="3988"/>
    <lineage>
        <taxon>Eukaryota</taxon>
        <taxon>Viridiplantae</taxon>
        <taxon>Streptophyta</taxon>
        <taxon>Embryophyta</taxon>
        <taxon>Tracheophyta</taxon>
        <taxon>Spermatophyta</taxon>
        <taxon>Magnoliopsida</taxon>
        <taxon>eudicotyledons</taxon>
        <taxon>Gunneridae</taxon>
        <taxon>Pentapetalae</taxon>
        <taxon>rosids</taxon>
        <taxon>fabids</taxon>
        <taxon>Malpighiales</taxon>
        <taxon>Euphorbiaceae</taxon>
        <taxon>Acalyphoideae</taxon>
        <taxon>Acalypheae</taxon>
        <taxon>Ricinus</taxon>
    </lineage>
</organism>
<dbReference type="AlphaFoldDB" id="B9RZ44"/>
<proteinExistence type="predicted"/>
<dbReference type="InParanoid" id="B9RZ44"/>
<evidence type="ECO:0000313" key="1">
    <source>
        <dbReference type="EMBL" id="EEF43224.1"/>
    </source>
</evidence>